<reference evidence="2" key="2">
    <citation type="submission" date="2023-06" db="EMBL/GenBank/DDBJ databases">
        <authorList>
            <consortium name="Lawrence Berkeley National Laboratory"/>
            <person name="Mondo S.J."/>
            <person name="Hensen N."/>
            <person name="Bonometti L."/>
            <person name="Westerberg I."/>
            <person name="Brannstrom I.O."/>
            <person name="Guillou S."/>
            <person name="Cros-Aarteil S."/>
            <person name="Calhoun S."/>
            <person name="Haridas S."/>
            <person name="Kuo A."/>
            <person name="Pangilinan J."/>
            <person name="Riley R."/>
            <person name="Labutti K."/>
            <person name="Andreopoulos B."/>
            <person name="Lipzen A."/>
            <person name="Chen C."/>
            <person name="Yanf M."/>
            <person name="Daum C."/>
            <person name="Ng V."/>
            <person name="Clum A."/>
            <person name="Steindorff A."/>
            <person name="Ohm R."/>
            <person name="Martin F."/>
            <person name="Silar P."/>
            <person name="Natvig D."/>
            <person name="Lalanne C."/>
            <person name="Gautier V."/>
            <person name="Ament-Velasquez S.L."/>
            <person name="Kruys A."/>
            <person name="Hutchinson M.I."/>
            <person name="Powell A.J."/>
            <person name="Barry K."/>
            <person name="Miller A.N."/>
            <person name="Grigoriev I.V."/>
            <person name="Debuchy R."/>
            <person name="Gladieux P."/>
            <person name="Thoren M.H."/>
            <person name="Johannesson H."/>
        </authorList>
    </citation>
    <scope>NUCLEOTIDE SEQUENCE</scope>
    <source>
        <strain evidence="2">PSN324</strain>
    </source>
</reference>
<feature type="transmembrane region" description="Helical" evidence="1">
    <location>
        <begin position="29"/>
        <end position="51"/>
    </location>
</feature>
<accession>A0AAV9HGL6</accession>
<dbReference type="Proteomes" id="UP001321749">
    <property type="component" value="Unassembled WGS sequence"/>
</dbReference>
<proteinExistence type="predicted"/>
<sequence length="635" mass="72019">MTSYQRAYIGAWTNAETGTWIVTLRDREAGFLSAALVIFVTIVSGQAWKILSFFLHQIRASKNNDHRHHVYRQQAQAILRNSASHSHAAWLAARITLGWSHHLGFGRSLRLSLPVLLVSLGSLAIWSPAQLLTSKIWSTAGDQFLLTNAACGYQGFPEAGEHYVMQLSTMWLKYWRNRLEAASTYERECYSADADSRDCLTLPVRRLKWTMQDISCPFQDTTLCLRTNNTPALLDTGYINSNTHLDLNTPVGDAVEYRKTAACSPMQTDRRRSYFSNTTFFCIKKPCTATELIVVEYDYGPRTSGTNATFALSIYPTHIYNTGYKVVSLSSPTQYLPHRNMTTRTDVHTSIFFRTDEDMFYYHPTDDPWFYTTREPVIETLYQGKVVQMWQPIEHYLPSILGCIEEQEFCNPVDGRCKRFNHDTNLTELYASLAYSRGQMASATRIVDSASVGSNLGFLVNMLADGDAVLASNTLWEGSQMAQLPVTQWKSEVGRWFSLSLILLQMGLIEDVTGPQDPELRASWVLRNHTDLIRSCERQRFSNAVDARNFNLSAIIAVLLAGSVIIILGFTIDTLVGFIQRIFRSTTKARYEWTMDGLFQQQRLALQAAGVEPWYDVDTVVPVSVPRNDIQEQHK</sequence>
<dbReference type="EMBL" id="MU865027">
    <property type="protein sequence ID" value="KAK4459805.1"/>
    <property type="molecule type" value="Genomic_DNA"/>
</dbReference>
<organism evidence="2 3">
    <name type="scientific">Cladorrhinum samala</name>
    <dbReference type="NCBI Taxonomy" id="585594"/>
    <lineage>
        <taxon>Eukaryota</taxon>
        <taxon>Fungi</taxon>
        <taxon>Dikarya</taxon>
        <taxon>Ascomycota</taxon>
        <taxon>Pezizomycotina</taxon>
        <taxon>Sordariomycetes</taxon>
        <taxon>Sordariomycetidae</taxon>
        <taxon>Sordariales</taxon>
        <taxon>Podosporaceae</taxon>
        <taxon>Cladorrhinum</taxon>
    </lineage>
</organism>
<gene>
    <name evidence="2" type="ORF">QBC42DRAFT_310882</name>
</gene>
<keyword evidence="1" id="KW-0472">Membrane</keyword>
<keyword evidence="1" id="KW-1133">Transmembrane helix</keyword>
<keyword evidence="3" id="KW-1185">Reference proteome</keyword>
<comment type="caution">
    <text evidence="2">The sequence shown here is derived from an EMBL/GenBank/DDBJ whole genome shotgun (WGS) entry which is preliminary data.</text>
</comment>
<reference evidence="2" key="1">
    <citation type="journal article" date="2023" name="Mol. Phylogenet. Evol.">
        <title>Genome-scale phylogeny and comparative genomics of the fungal order Sordariales.</title>
        <authorList>
            <person name="Hensen N."/>
            <person name="Bonometti L."/>
            <person name="Westerberg I."/>
            <person name="Brannstrom I.O."/>
            <person name="Guillou S."/>
            <person name="Cros-Aarteil S."/>
            <person name="Calhoun S."/>
            <person name="Haridas S."/>
            <person name="Kuo A."/>
            <person name="Mondo S."/>
            <person name="Pangilinan J."/>
            <person name="Riley R."/>
            <person name="LaButti K."/>
            <person name="Andreopoulos B."/>
            <person name="Lipzen A."/>
            <person name="Chen C."/>
            <person name="Yan M."/>
            <person name="Daum C."/>
            <person name="Ng V."/>
            <person name="Clum A."/>
            <person name="Steindorff A."/>
            <person name="Ohm R.A."/>
            <person name="Martin F."/>
            <person name="Silar P."/>
            <person name="Natvig D.O."/>
            <person name="Lalanne C."/>
            <person name="Gautier V."/>
            <person name="Ament-Velasquez S.L."/>
            <person name="Kruys A."/>
            <person name="Hutchinson M.I."/>
            <person name="Powell A.J."/>
            <person name="Barry K."/>
            <person name="Miller A.N."/>
            <person name="Grigoriev I.V."/>
            <person name="Debuchy R."/>
            <person name="Gladieux P."/>
            <person name="Hiltunen Thoren M."/>
            <person name="Johannesson H."/>
        </authorList>
    </citation>
    <scope>NUCLEOTIDE SEQUENCE</scope>
    <source>
        <strain evidence="2">PSN324</strain>
    </source>
</reference>
<keyword evidence="1" id="KW-0812">Transmembrane</keyword>
<name>A0AAV9HGL6_9PEZI</name>
<dbReference type="AlphaFoldDB" id="A0AAV9HGL6"/>
<evidence type="ECO:0000313" key="2">
    <source>
        <dbReference type="EMBL" id="KAK4459805.1"/>
    </source>
</evidence>
<evidence type="ECO:0000313" key="3">
    <source>
        <dbReference type="Proteomes" id="UP001321749"/>
    </source>
</evidence>
<feature type="transmembrane region" description="Helical" evidence="1">
    <location>
        <begin position="552"/>
        <end position="579"/>
    </location>
</feature>
<protein>
    <submittedName>
        <fullName evidence="2">Uncharacterized protein</fullName>
    </submittedName>
</protein>
<evidence type="ECO:0000256" key="1">
    <source>
        <dbReference type="SAM" id="Phobius"/>
    </source>
</evidence>